<dbReference type="Proteomes" id="UP000598146">
    <property type="component" value="Unassembled WGS sequence"/>
</dbReference>
<evidence type="ECO:0000313" key="3">
    <source>
        <dbReference type="Proteomes" id="UP000598146"/>
    </source>
</evidence>
<name>A0A931CEB7_9ACTN</name>
<feature type="region of interest" description="Disordered" evidence="1">
    <location>
        <begin position="46"/>
        <end position="65"/>
    </location>
</feature>
<dbReference type="RefSeq" id="WP_196418196.1">
    <property type="nucleotide sequence ID" value="NZ_JADQTO010000020.1"/>
</dbReference>
<dbReference type="AlphaFoldDB" id="A0A931CEB7"/>
<evidence type="ECO:0000313" key="2">
    <source>
        <dbReference type="EMBL" id="MBG0566417.1"/>
    </source>
</evidence>
<proteinExistence type="predicted"/>
<sequence>MAKDIPPGFEYAMMPTPSLSASDKLSWNVAQADSCAVLLPRGRSPRFRPRRIGPSGGKPGLRSVPGAVRPQRRLRWVISKPRIVLQMINVKEFARRLSTLGAETFTSDDVVDLATAADVRISPDLEIDATLAQRLLDRISPEVPVTGAQIAASEWPPPVSNRPAAPPMVFSNPGAVDAPADQSARSRGSAPGRTGRRPDSRRTGR</sequence>
<feature type="region of interest" description="Disordered" evidence="1">
    <location>
        <begin position="153"/>
        <end position="205"/>
    </location>
</feature>
<feature type="compositionally biased region" description="Pro residues" evidence="1">
    <location>
        <begin position="155"/>
        <end position="166"/>
    </location>
</feature>
<evidence type="ECO:0000256" key="1">
    <source>
        <dbReference type="SAM" id="MobiDB-lite"/>
    </source>
</evidence>
<organism evidence="2 3">
    <name type="scientific">Actinoplanes aureus</name>
    <dbReference type="NCBI Taxonomy" id="2792083"/>
    <lineage>
        <taxon>Bacteria</taxon>
        <taxon>Bacillati</taxon>
        <taxon>Actinomycetota</taxon>
        <taxon>Actinomycetes</taxon>
        <taxon>Micromonosporales</taxon>
        <taxon>Micromonosporaceae</taxon>
        <taxon>Actinoplanes</taxon>
    </lineage>
</organism>
<gene>
    <name evidence="2" type="ORF">I4J89_33710</name>
</gene>
<feature type="compositionally biased region" description="Basic and acidic residues" evidence="1">
    <location>
        <begin position="196"/>
        <end position="205"/>
    </location>
</feature>
<keyword evidence="3" id="KW-1185">Reference proteome</keyword>
<dbReference type="EMBL" id="JADQTO010000020">
    <property type="protein sequence ID" value="MBG0566417.1"/>
    <property type="molecule type" value="Genomic_DNA"/>
</dbReference>
<protein>
    <submittedName>
        <fullName evidence="2">Uncharacterized protein</fullName>
    </submittedName>
</protein>
<comment type="caution">
    <text evidence="2">The sequence shown here is derived from an EMBL/GenBank/DDBJ whole genome shotgun (WGS) entry which is preliminary data.</text>
</comment>
<reference evidence="2" key="1">
    <citation type="submission" date="2020-11" db="EMBL/GenBank/DDBJ databases">
        <title>Isolation and identification of active actinomycetes.</title>
        <authorList>
            <person name="Sun X."/>
        </authorList>
    </citation>
    <scope>NUCLEOTIDE SEQUENCE</scope>
    <source>
        <strain evidence="2">NEAU-A11</strain>
    </source>
</reference>
<accession>A0A931CEB7</accession>